<name>A0A7X6D5W7_9ACTN</name>
<evidence type="ECO:0000256" key="2">
    <source>
        <dbReference type="SAM" id="Phobius"/>
    </source>
</evidence>
<dbReference type="Proteomes" id="UP000578686">
    <property type="component" value="Unassembled WGS sequence"/>
</dbReference>
<dbReference type="EMBL" id="JAAVJD010000398">
    <property type="protein sequence ID" value="NJQ08727.1"/>
    <property type="molecule type" value="Genomic_DNA"/>
</dbReference>
<keyword evidence="2" id="KW-0472">Membrane</keyword>
<comment type="caution">
    <text evidence="3">The sequence shown here is derived from an EMBL/GenBank/DDBJ whole genome shotgun (WGS) entry which is preliminary data.</text>
</comment>
<sequence>MAPGHGYPAPGDGYGYPPAGGGYGYPAPGVPGVAGSAPAGSPPLSQAGPGAASAAATAGKPGGAATSGPKPAVAAALVLLAVALIGFGIWALLTA</sequence>
<organism evidence="3 4">
    <name type="scientific">Streptomyces lonarensis</name>
    <dbReference type="NCBI Taxonomy" id="700599"/>
    <lineage>
        <taxon>Bacteria</taxon>
        <taxon>Bacillati</taxon>
        <taxon>Actinomycetota</taxon>
        <taxon>Actinomycetes</taxon>
        <taxon>Kitasatosporales</taxon>
        <taxon>Streptomycetaceae</taxon>
        <taxon>Streptomyces</taxon>
    </lineage>
</organism>
<accession>A0A7X6D5W7</accession>
<evidence type="ECO:0000256" key="1">
    <source>
        <dbReference type="SAM" id="MobiDB-lite"/>
    </source>
</evidence>
<evidence type="ECO:0000313" key="3">
    <source>
        <dbReference type="EMBL" id="NJQ08727.1"/>
    </source>
</evidence>
<protein>
    <submittedName>
        <fullName evidence="3">Uncharacterized protein</fullName>
    </submittedName>
</protein>
<keyword evidence="4" id="KW-1185">Reference proteome</keyword>
<reference evidence="3 4" key="1">
    <citation type="submission" date="2020-03" db="EMBL/GenBank/DDBJ databases">
        <title>Draft genome of Streptomyces sp. ventii, isolated from the Axial Seamount in the Pacific Ocean, and resequencing of the two type strains Streptomyces lonarensis strain NCL 716 and Streptomyces bohaiensis strain 11A07.</title>
        <authorList>
            <person name="Loughran R.M."/>
            <person name="Pfannmuller K.M."/>
            <person name="Wasson B.J."/>
            <person name="Deadmond M.C."/>
            <person name="Paddock B.E."/>
            <person name="Koyack M.J."/>
            <person name="Gallegos D.A."/>
            <person name="Mitchell E.A."/>
            <person name="Ushijima B."/>
            <person name="Saw J.H."/>
            <person name="Mcphail K.L."/>
            <person name="Videau P."/>
        </authorList>
    </citation>
    <scope>NUCLEOTIDE SEQUENCE [LARGE SCALE GENOMIC DNA]</scope>
    <source>
        <strain evidence="3 4">NCL716</strain>
    </source>
</reference>
<proteinExistence type="predicted"/>
<evidence type="ECO:0000313" key="4">
    <source>
        <dbReference type="Proteomes" id="UP000578686"/>
    </source>
</evidence>
<dbReference type="AlphaFoldDB" id="A0A7X6D5W7"/>
<feature type="transmembrane region" description="Helical" evidence="2">
    <location>
        <begin position="72"/>
        <end position="93"/>
    </location>
</feature>
<feature type="region of interest" description="Disordered" evidence="1">
    <location>
        <begin position="35"/>
        <end position="69"/>
    </location>
</feature>
<keyword evidence="2" id="KW-1133">Transmembrane helix</keyword>
<gene>
    <name evidence="3" type="ORF">HCN56_24945</name>
</gene>
<keyword evidence="2" id="KW-0812">Transmembrane</keyword>